<keyword evidence="2" id="KW-1133">Transmembrane helix</keyword>
<accession>S9PUK9</accession>
<dbReference type="Proteomes" id="UP000016088">
    <property type="component" value="Unassembled WGS sequence"/>
</dbReference>
<feature type="region of interest" description="Disordered" evidence="1">
    <location>
        <begin position="216"/>
        <end position="239"/>
    </location>
</feature>
<dbReference type="HOGENOM" id="CLU_079136_0_0_1"/>
<dbReference type="AlphaFoldDB" id="S9PUK9"/>
<sequence>MKNKYTSVSDSEESLKTLNDEKSDTRSSEGTPPPYSASNKFIDLEMADGSAQNSAELSENNIRSDPSPNKQWWKTPVIGTVTIITILYNLVFLAIIFGYKVSPYSIAFYWLAAVSIGTIFIFLLSELRISCSQITDLFLAILVTYPEWYREAGRATKKCIKKSGRATKKCIYPDKFEWSRGVCFEISRRLRIYTFSHGVGCFGRIEHMLVCSSHSISRNRPPRNEETELQPLADQSSEV</sequence>
<keyword evidence="2" id="KW-0472">Membrane</keyword>
<reference evidence="3 4" key="1">
    <citation type="journal article" date="2011" name="Science">
        <title>Comparative functional genomics of the fission yeasts.</title>
        <authorList>
            <person name="Rhind N."/>
            <person name="Chen Z."/>
            <person name="Yassour M."/>
            <person name="Thompson D.A."/>
            <person name="Haas B.J."/>
            <person name="Habib N."/>
            <person name="Wapinski I."/>
            <person name="Roy S."/>
            <person name="Lin M.F."/>
            <person name="Heiman D.I."/>
            <person name="Young S.K."/>
            <person name="Furuya K."/>
            <person name="Guo Y."/>
            <person name="Pidoux A."/>
            <person name="Chen H.M."/>
            <person name="Robbertse B."/>
            <person name="Goldberg J.M."/>
            <person name="Aoki K."/>
            <person name="Bayne E.H."/>
            <person name="Berlin A.M."/>
            <person name="Desjardins C.A."/>
            <person name="Dobbs E."/>
            <person name="Dukaj L."/>
            <person name="Fan L."/>
            <person name="FitzGerald M.G."/>
            <person name="French C."/>
            <person name="Gujja S."/>
            <person name="Hansen K."/>
            <person name="Keifenheim D."/>
            <person name="Levin J.Z."/>
            <person name="Mosher R.A."/>
            <person name="Mueller C.A."/>
            <person name="Pfiffner J."/>
            <person name="Priest M."/>
            <person name="Russ C."/>
            <person name="Smialowska A."/>
            <person name="Swoboda P."/>
            <person name="Sykes S.M."/>
            <person name="Vaughn M."/>
            <person name="Vengrova S."/>
            <person name="Yoder R."/>
            <person name="Zeng Q."/>
            <person name="Allshire R."/>
            <person name="Baulcombe D."/>
            <person name="Birren B.W."/>
            <person name="Brown W."/>
            <person name="Ekwall K."/>
            <person name="Kellis M."/>
            <person name="Leatherwood J."/>
            <person name="Levin H."/>
            <person name="Margalit H."/>
            <person name="Martienssen R."/>
            <person name="Nieduszynski C.A."/>
            <person name="Spatafora J.W."/>
            <person name="Friedman N."/>
            <person name="Dalgaard J.Z."/>
            <person name="Baumann P."/>
            <person name="Niki H."/>
            <person name="Regev A."/>
            <person name="Nusbaum C."/>
        </authorList>
    </citation>
    <scope>NUCLEOTIDE SEQUENCE [LARGE SCALE GENOMIC DNA]</scope>
    <source>
        <strain evidence="4">yFS286</strain>
    </source>
</reference>
<name>S9PUK9_SCHOY</name>
<dbReference type="RefSeq" id="XP_013020279.1">
    <property type="nucleotide sequence ID" value="XM_013164825.1"/>
</dbReference>
<evidence type="ECO:0000256" key="1">
    <source>
        <dbReference type="SAM" id="MobiDB-lite"/>
    </source>
</evidence>
<evidence type="ECO:0000313" key="4">
    <source>
        <dbReference type="Proteomes" id="UP000016088"/>
    </source>
</evidence>
<gene>
    <name evidence="3" type="ORF">SOCG_01872</name>
</gene>
<organism evidence="3 4">
    <name type="scientific">Schizosaccharomyces octosporus (strain yFS286)</name>
    <name type="common">Fission yeast</name>
    <name type="synonym">Octosporomyces octosporus</name>
    <dbReference type="NCBI Taxonomy" id="483514"/>
    <lineage>
        <taxon>Eukaryota</taxon>
        <taxon>Fungi</taxon>
        <taxon>Dikarya</taxon>
        <taxon>Ascomycota</taxon>
        <taxon>Taphrinomycotina</taxon>
        <taxon>Schizosaccharomycetes</taxon>
        <taxon>Schizosaccharomycetales</taxon>
        <taxon>Schizosaccharomycetaceae</taxon>
        <taxon>Schizosaccharomyces</taxon>
    </lineage>
</organism>
<feature type="compositionally biased region" description="Basic and acidic residues" evidence="1">
    <location>
        <begin position="13"/>
        <end position="27"/>
    </location>
</feature>
<evidence type="ECO:0000256" key="2">
    <source>
        <dbReference type="SAM" id="Phobius"/>
    </source>
</evidence>
<keyword evidence="2" id="KW-0812">Transmembrane</keyword>
<evidence type="ECO:0000313" key="3">
    <source>
        <dbReference type="EMBL" id="EPX71657.1"/>
    </source>
</evidence>
<dbReference type="VEuPathDB" id="FungiDB:SOCG_01872"/>
<dbReference type="EMBL" id="KE503208">
    <property type="protein sequence ID" value="EPX71657.1"/>
    <property type="molecule type" value="Genomic_DNA"/>
</dbReference>
<proteinExistence type="predicted"/>
<feature type="transmembrane region" description="Helical" evidence="2">
    <location>
        <begin position="77"/>
        <end position="99"/>
    </location>
</feature>
<protein>
    <submittedName>
        <fullName evidence="3">Uncharacterized protein</fullName>
    </submittedName>
</protein>
<dbReference type="GeneID" id="25030852"/>
<dbReference type="OrthoDB" id="5435628at2759"/>
<feature type="region of interest" description="Disordered" evidence="1">
    <location>
        <begin position="1"/>
        <end position="39"/>
    </location>
</feature>
<keyword evidence="4" id="KW-1185">Reference proteome</keyword>
<feature type="transmembrane region" description="Helical" evidence="2">
    <location>
        <begin position="105"/>
        <end position="124"/>
    </location>
</feature>